<feature type="domain" description="DDE-1" evidence="1">
    <location>
        <begin position="112"/>
        <end position="198"/>
    </location>
</feature>
<accession>A0ABQ9HKF6</accession>
<sequence>MCKIPKGTLMNRIHVYHCKEQRGQPVLTARKENELVDGLLNVHDLRLLLKLILTPWAKKRNSSRIITLGQIGQVVFHEETYYSHHKTIQQHKIQQSQSPKGSPCCSRKCCGRGTRYNRSTSGWFDLVCFTDWFKTTLVPHAVCIPGPKALIGDNLSSHLTTDLLSLCKANIIGFICLPPNATHLCQPLDFNFFEPIKKVEGTSSKLEEEKPAEFKCG</sequence>
<organism evidence="2 3">
    <name type="scientific">Dryococelus australis</name>
    <dbReference type="NCBI Taxonomy" id="614101"/>
    <lineage>
        <taxon>Eukaryota</taxon>
        <taxon>Metazoa</taxon>
        <taxon>Ecdysozoa</taxon>
        <taxon>Arthropoda</taxon>
        <taxon>Hexapoda</taxon>
        <taxon>Insecta</taxon>
        <taxon>Pterygota</taxon>
        <taxon>Neoptera</taxon>
        <taxon>Polyneoptera</taxon>
        <taxon>Phasmatodea</taxon>
        <taxon>Verophasmatodea</taxon>
        <taxon>Anareolatae</taxon>
        <taxon>Phasmatidae</taxon>
        <taxon>Eurycanthinae</taxon>
        <taxon>Dryococelus</taxon>
    </lineage>
</organism>
<proteinExistence type="predicted"/>
<evidence type="ECO:0000313" key="3">
    <source>
        <dbReference type="Proteomes" id="UP001159363"/>
    </source>
</evidence>
<protein>
    <recommendedName>
        <fullName evidence="1">DDE-1 domain-containing protein</fullName>
    </recommendedName>
</protein>
<name>A0ABQ9HKF6_9NEOP</name>
<dbReference type="EMBL" id="JARBHB010000004">
    <property type="protein sequence ID" value="KAJ8884817.1"/>
    <property type="molecule type" value="Genomic_DNA"/>
</dbReference>
<dbReference type="Proteomes" id="UP001159363">
    <property type="component" value="Chromosome X"/>
</dbReference>
<evidence type="ECO:0000313" key="2">
    <source>
        <dbReference type="EMBL" id="KAJ8884817.1"/>
    </source>
</evidence>
<evidence type="ECO:0000259" key="1">
    <source>
        <dbReference type="Pfam" id="PF03184"/>
    </source>
</evidence>
<keyword evidence="3" id="KW-1185">Reference proteome</keyword>
<dbReference type="Pfam" id="PF03184">
    <property type="entry name" value="DDE_1"/>
    <property type="match status" value="1"/>
</dbReference>
<dbReference type="InterPro" id="IPR004875">
    <property type="entry name" value="DDE_SF_endonuclease_dom"/>
</dbReference>
<gene>
    <name evidence="2" type="ORF">PR048_011013</name>
</gene>
<reference evidence="2 3" key="1">
    <citation type="submission" date="2023-02" db="EMBL/GenBank/DDBJ databases">
        <title>LHISI_Scaffold_Assembly.</title>
        <authorList>
            <person name="Stuart O.P."/>
            <person name="Cleave R."/>
            <person name="Magrath M.J.L."/>
            <person name="Mikheyev A.S."/>
        </authorList>
    </citation>
    <scope>NUCLEOTIDE SEQUENCE [LARGE SCALE GENOMIC DNA]</scope>
    <source>
        <strain evidence="2">Daus_M_001</strain>
        <tissue evidence="2">Leg muscle</tissue>
    </source>
</reference>
<comment type="caution">
    <text evidence="2">The sequence shown here is derived from an EMBL/GenBank/DDBJ whole genome shotgun (WGS) entry which is preliminary data.</text>
</comment>